<reference evidence="1 2" key="1">
    <citation type="submission" date="2018-11" db="EMBL/GenBank/DDBJ databases">
        <authorList>
            <consortium name="Pathogen Informatics"/>
        </authorList>
    </citation>
    <scope>NUCLEOTIDE SEQUENCE [LARGE SCALE GENOMIC DNA]</scope>
</reference>
<evidence type="ECO:0000313" key="1">
    <source>
        <dbReference type="EMBL" id="VDN19316.1"/>
    </source>
</evidence>
<name>A0A3P7PM34_CYLGO</name>
<dbReference type="AlphaFoldDB" id="A0A3P7PM34"/>
<gene>
    <name evidence="1" type="ORF">CGOC_LOCUS8531</name>
</gene>
<dbReference type="Proteomes" id="UP000271889">
    <property type="component" value="Unassembled WGS sequence"/>
</dbReference>
<protein>
    <submittedName>
        <fullName evidence="1">Uncharacterized protein</fullName>
    </submittedName>
</protein>
<proteinExistence type="predicted"/>
<sequence length="31" mass="3517">MSWRQACQLGLPGKQSVTFHSNIVVLDFLIK</sequence>
<evidence type="ECO:0000313" key="2">
    <source>
        <dbReference type="Proteomes" id="UP000271889"/>
    </source>
</evidence>
<organism evidence="1 2">
    <name type="scientific">Cylicostephanus goldi</name>
    <name type="common">Nematode worm</name>
    <dbReference type="NCBI Taxonomy" id="71465"/>
    <lineage>
        <taxon>Eukaryota</taxon>
        <taxon>Metazoa</taxon>
        <taxon>Ecdysozoa</taxon>
        <taxon>Nematoda</taxon>
        <taxon>Chromadorea</taxon>
        <taxon>Rhabditida</taxon>
        <taxon>Rhabditina</taxon>
        <taxon>Rhabditomorpha</taxon>
        <taxon>Strongyloidea</taxon>
        <taxon>Strongylidae</taxon>
        <taxon>Cylicostephanus</taxon>
    </lineage>
</organism>
<keyword evidence="2" id="KW-1185">Reference proteome</keyword>
<accession>A0A3P7PM34</accession>
<dbReference type="EMBL" id="UYRV01104338">
    <property type="protein sequence ID" value="VDN19316.1"/>
    <property type="molecule type" value="Genomic_DNA"/>
</dbReference>